<name>A0AA37G5L9_AERCA</name>
<accession>A0AA37G5L9</accession>
<organism evidence="1 2">
    <name type="scientific">Aeromonas caviae</name>
    <name type="common">Aeromonas punctata</name>
    <dbReference type="NCBI Taxonomy" id="648"/>
    <lineage>
        <taxon>Bacteria</taxon>
        <taxon>Pseudomonadati</taxon>
        <taxon>Pseudomonadota</taxon>
        <taxon>Gammaproteobacteria</taxon>
        <taxon>Aeromonadales</taxon>
        <taxon>Aeromonadaceae</taxon>
        <taxon>Aeromonas</taxon>
    </lineage>
</organism>
<dbReference type="Proteomes" id="UP000886939">
    <property type="component" value="Unassembled WGS sequence"/>
</dbReference>
<evidence type="ECO:0008006" key="3">
    <source>
        <dbReference type="Google" id="ProtNLM"/>
    </source>
</evidence>
<dbReference type="EMBL" id="BPNI01000004">
    <property type="protein sequence ID" value="GJA39613.1"/>
    <property type="molecule type" value="Genomic_DNA"/>
</dbReference>
<evidence type="ECO:0000313" key="2">
    <source>
        <dbReference type="Proteomes" id="UP000886939"/>
    </source>
</evidence>
<protein>
    <recommendedName>
        <fullName evidence="3">DUF2314 domain-containing protein</fullName>
    </recommendedName>
</protein>
<proteinExistence type="predicted"/>
<sequence>MHHYTLIDAEARESATFEIPSEAARCSVPVGHYAKLMFDAGAPDVPVERMWVLVSNKTEGAFLYEGTLANDPAFIPPSVLKHADVVRFSPNHIIDILEP</sequence>
<reference evidence="1" key="1">
    <citation type="submission" date="2021-07" db="EMBL/GenBank/DDBJ databases">
        <title>Draft genome sequence of carbapenem-resistant Aeromonas spp. in Japan.</title>
        <authorList>
            <person name="Maehana S."/>
            <person name="Suzuki M."/>
            <person name="Kitasato H."/>
        </authorList>
    </citation>
    <scope>NUCLEOTIDE SEQUENCE</scope>
    <source>
        <strain evidence="1">KAM343</strain>
    </source>
</reference>
<gene>
    <name evidence="1" type="ORF">KAM343_04090</name>
</gene>
<comment type="caution">
    <text evidence="1">The sequence shown here is derived from an EMBL/GenBank/DDBJ whole genome shotgun (WGS) entry which is preliminary data.</text>
</comment>
<dbReference type="RefSeq" id="WP_190284448.1">
    <property type="nucleotide sequence ID" value="NZ_AP024403.1"/>
</dbReference>
<evidence type="ECO:0000313" key="1">
    <source>
        <dbReference type="EMBL" id="GJA39613.1"/>
    </source>
</evidence>
<dbReference type="AlphaFoldDB" id="A0AA37G5L9"/>